<dbReference type="AlphaFoldDB" id="A0A2W7R8V7"/>
<dbReference type="EMBL" id="QKZT01000003">
    <property type="protein sequence ID" value="PZX55536.1"/>
    <property type="molecule type" value="Genomic_DNA"/>
</dbReference>
<sequence length="88" mass="9967">MLQYNPISKKLFTENGELIKTLNCPYRIGWSSLPSTEDSKHRTCSQCEHSILDTAKVTEKELVQTIKTKPNTCLKVDINQDNLTISLA</sequence>
<dbReference type="Proteomes" id="UP000248882">
    <property type="component" value="Unassembled WGS sequence"/>
</dbReference>
<gene>
    <name evidence="1" type="ORF">LV85_00760</name>
</gene>
<evidence type="ECO:0000313" key="1">
    <source>
        <dbReference type="EMBL" id="PZX55536.1"/>
    </source>
</evidence>
<protein>
    <submittedName>
        <fullName evidence="1">Uncharacterized protein</fullName>
    </submittedName>
</protein>
<name>A0A2W7R8V7_9BACT</name>
<proteinExistence type="predicted"/>
<accession>A0A2W7R8V7</accession>
<keyword evidence="2" id="KW-1185">Reference proteome</keyword>
<comment type="caution">
    <text evidence="1">The sequence shown here is derived from an EMBL/GenBank/DDBJ whole genome shotgun (WGS) entry which is preliminary data.</text>
</comment>
<organism evidence="1 2">
    <name type="scientific">Algoriphagus chordae</name>
    <dbReference type="NCBI Taxonomy" id="237019"/>
    <lineage>
        <taxon>Bacteria</taxon>
        <taxon>Pseudomonadati</taxon>
        <taxon>Bacteroidota</taxon>
        <taxon>Cytophagia</taxon>
        <taxon>Cytophagales</taxon>
        <taxon>Cyclobacteriaceae</taxon>
        <taxon>Algoriphagus</taxon>
    </lineage>
</organism>
<reference evidence="1 2" key="1">
    <citation type="submission" date="2018-06" db="EMBL/GenBank/DDBJ databases">
        <title>Genomic Encyclopedia of Archaeal and Bacterial Type Strains, Phase II (KMG-II): from individual species to whole genera.</title>
        <authorList>
            <person name="Goeker M."/>
        </authorList>
    </citation>
    <scope>NUCLEOTIDE SEQUENCE [LARGE SCALE GENOMIC DNA]</scope>
    <source>
        <strain evidence="1 2">DSM 19830</strain>
    </source>
</reference>
<evidence type="ECO:0000313" key="2">
    <source>
        <dbReference type="Proteomes" id="UP000248882"/>
    </source>
</evidence>